<accession>A0A9J6C164</accession>
<dbReference type="InterPro" id="IPR043441">
    <property type="entry name" value="Tjap1/BEGAIN"/>
</dbReference>
<evidence type="ECO:0000256" key="3">
    <source>
        <dbReference type="ARBA" id="ARBA00023136"/>
    </source>
</evidence>
<feature type="coiled-coil region" evidence="4">
    <location>
        <begin position="6"/>
        <end position="121"/>
    </location>
</feature>
<feature type="region of interest" description="Disordered" evidence="5">
    <location>
        <begin position="241"/>
        <end position="260"/>
    </location>
</feature>
<evidence type="ECO:0000256" key="1">
    <source>
        <dbReference type="ARBA" id="ARBA00004170"/>
    </source>
</evidence>
<keyword evidence="4" id="KW-0175">Coiled coil</keyword>
<keyword evidence="2" id="KW-0597">Phosphoprotein</keyword>
<comment type="subcellular location">
    <subcellularLocation>
        <location evidence="1">Membrane</location>
        <topology evidence="1">Peripheral membrane protein</topology>
    </subcellularLocation>
</comment>
<evidence type="ECO:0000313" key="6">
    <source>
        <dbReference type="EMBL" id="KAG5675640.1"/>
    </source>
</evidence>
<dbReference type="AlphaFoldDB" id="A0A9J6C164"/>
<protein>
    <recommendedName>
        <fullName evidence="8">Tight junction-associated protein 1</fullName>
    </recommendedName>
</protein>
<comment type="caution">
    <text evidence="6">The sequence shown here is derived from an EMBL/GenBank/DDBJ whole genome shotgun (WGS) entry which is preliminary data.</text>
</comment>
<sequence>MSSSIEKNLIAEIELLKLALNEKQVENQLILNRKDELEESLIVWQEKFQRLYESHKRVQNVNQNLEEKLLRLVDENTRQRAKLNTSCASLNIRLNKSNARIIHLQNEIERYKKDISLAINLLRLNPESFVPPNFSSLPHDTQSKLCQFIKKSSSDDIDNGSTFRGYKSIPMNDPIYHSNDHLSPITVSKFLESELKRNVGIQTNSANLFGCGTSLKEISHDENFVHHEKCDRVKMNANKQNDCLESKKSQNNTGARSKETKQINIKHLKENNFKQFEHFLSFVKNKSNKNPRICAVRINDDGIYLDLDNSQELFIKTSTSDSEELVEKTECTSPIAMHDETYSVNKTDSEKFNEIKSSSHVDTSSQCSNENAFKHQRVAEWLNASIQIEDKPKENCKNSFNTKETVDLLQMEYNVHQFMLNVKQQNEWKQDEINDDFCKSINENSNLKLHRTETNL</sequence>
<dbReference type="PANTHER" id="PTHR28664">
    <property type="entry name" value="TIGHT JUNCTION-ASSOCIATED PROTEIN 1"/>
    <property type="match status" value="1"/>
</dbReference>
<proteinExistence type="predicted"/>
<dbReference type="Proteomes" id="UP001107558">
    <property type="component" value="Chromosome 2"/>
</dbReference>
<keyword evidence="7" id="KW-1185">Reference proteome</keyword>
<reference evidence="6" key="1">
    <citation type="submission" date="2021-03" db="EMBL/GenBank/DDBJ databases">
        <title>Chromosome level genome of the anhydrobiotic midge Polypedilum vanderplanki.</title>
        <authorList>
            <person name="Yoshida Y."/>
            <person name="Kikawada T."/>
            <person name="Gusev O."/>
        </authorList>
    </citation>
    <scope>NUCLEOTIDE SEQUENCE</scope>
    <source>
        <strain evidence="6">NIAS01</strain>
        <tissue evidence="6">Whole body or cell culture</tissue>
    </source>
</reference>
<dbReference type="PANTHER" id="PTHR28664:SF4">
    <property type="entry name" value="TIGHT JUNCTION-ASSOCIATED PROTEIN 1"/>
    <property type="match status" value="1"/>
</dbReference>
<gene>
    <name evidence="6" type="ORF">PVAND_005528</name>
</gene>
<evidence type="ECO:0000256" key="5">
    <source>
        <dbReference type="SAM" id="MobiDB-lite"/>
    </source>
</evidence>
<dbReference type="GO" id="GO:0016020">
    <property type="term" value="C:membrane"/>
    <property type="evidence" value="ECO:0007669"/>
    <property type="project" value="UniProtKB-SubCell"/>
</dbReference>
<evidence type="ECO:0000313" key="7">
    <source>
        <dbReference type="Proteomes" id="UP001107558"/>
    </source>
</evidence>
<evidence type="ECO:0008006" key="8">
    <source>
        <dbReference type="Google" id="ProtNLM"/>
    </source>
</evidence>
<name>A0A9J6C164_POLVA</name>
<evidence type="ECO:0000256" key="4">
    <source>
        <dbReference type="SAM" id="Coils"/>
    </source>
</evidence>
<keyword evidence="3" id="KW-0472">Membrane</keyword>
<evidence type="ECO:0000256" key="2">
    <source>
        <dbReference type="ARBA" id="ARBA00022553"/>
    </source>
</evidence>
<dbReference type="OrthoDB" id="10068192at2759"/>
<organism evidence="6 7">
    <name type="scientific">Polypedilum vanderplanki</name>
    <name type="common">Sleeping chironomid midge</name>
    <dbReference type="NCBI Taxonomy" id="319348"/>
    <lineage>
        <taxon>Eukaryota</taxon>
        <taxon>Metazoa</taxon>
        <taxon>Ecdysozoa</taxon>
        <taxon>Arthropoda</taxon>
        <taxon>Hexapoda</taxon>
        <taxon>Insecta</taxon>
        <taxon>Pterygota</taxon>
        <taxon>Neoptera</taxon>
        <taxon>Endopterygota</taxon>
        <taxon>Diptera</taxon>
        <taxon>Nematocera</taxon>
        <taxon>Chironomoidea</taxon>
        <taxon>Chironomidae</taxon>
        <taxon>Chironominae</taxon>
        <taxon>Polypedilum</taxon>
        <taxon>Polypedilum</taxon>
    </lineage>
</organism>
<dbReference type="EMBL" id="JADBJN010000002">
    <property type="protein sequence ID" value="KAG5675640.1"/>
    <property type="molecule type" value="Genomic_DNA"/>
</dbReference>